<dbReference type="Pfam" id="PF00520">
    <property type="entry name" value="Ion_trans"/>
    <property type="match status" value="1"/>
</dbReference>
<dbReference type="GO" id="GO:0005251">
    <property type="term" value="F:delayed rectifier potassium channel activity"/>
    <property type="evidence" value="ECO:0007669"/>
    <property type="project" value="TreeGrafter"/>
</dbReference>
<evidence type="ECO:0000256" key="10">
    <source>
        <dbReference type="ARBA" id="ARBA00023136"/>
    </source>
</evidence>
<dbReference type="PANTHER" id="PTHR11537:SF113">
    <property type="entry name" value="POTASSIUM VOLTAGE-GATED CHANNEL PROTEIN SHAKER"/>
    <property type="match status" value="1"/>
</dbReference>
<dbReference type="SUPFAM" id="SSF54695">
    <property type="entry name" value="POZ domain"/>
    <property type="match status" value="1"/>
</dbReference>
<evidence type="ECO:0000256" key="8">
    <source>
        <dbReference type="ARBA" id="ARBA00022989"/>
    </source>
</evidence>
<dbReference type="GeneID" id="109477113"/>
<dbReference type="InterPro" id="IPR003972">
    <property type="entry name" value="K_chnl_volt-dep_Kv1"/>
</dbReference>
<dbReference type="InterPro" id="IPR003131">
    <property type="entry name" value="T1-type_BTB"/>
</dbReference>
<evidence type="ECO:0000259" key="14">
    <source>
        <dbReference type="Pfam" id="PF02214"/>
    </source>
</evidence>
<dbReference type="SUPFAM" id="SSF81324">
    <property type="entry name" value="Voltage-gated potassium channels"/>
    <property type="match status" value="1"/>
</dbReference>
<keyword evidence="15" id="KW-1185">Reference proteome</keyword>
<evidence type="ECO:0000256" key="12">
    <source>
        <dbReference type="SAM" id="Phobius"/>
    </source>
</evidence>
<dbReference type="InterPro" id="IPR005821">
    <property type="entry name" value="Ion_trans_dom"/>
</dbReference>
<dbReference type="KEGG" id="bbel:109477113"/>
<reference evidence="16" key="1">
    <citation type="submission" date="2025-08" db="UniProtKB">
        <authorList>
            <consortium name="RefSeq"/>
        </authorList>
    </citation>
    <scope>IDENTIFICATION</scope>
    <source>
        <tissue evidence="16">Gonad</tissue>
    </source>
</reference>
<evidence type="ECO:0000313" key="15">
    <source>
        <dbReference type="Proteomes" id="UP000515135"/>
    </source>
</evidence>
<evidence type="ECO:0000313" key="16">
    <source>
        <dbReference type="RefSeq" id="XP_019633730.1"/>
    </source>
</evidence>
<evidence type="ECO:0000256" key="9">
    <source>
        <dbReference type="ARBA" id="ARBA00023065"/>
    </source>
</evidence>
<evidence type="ECO:0000256" key="2">
    <source>
        <dbReference type="ARBA" id="ARBA00022448"/>
    </source>
</evidence>
<feature type="transmembrane region" description="Helical" evidence="12">
    <location>
        <begin position="191"/>
        <end position="208"/>
    </location>
</feature>
<dbReference type="Gene3D" id="1.10.287.70">
    <property type="match status" value="1"/>
</dbReference>
<feature type="transmembrane region" description="Helical" evidence="12">
    <location>
        <begin position="389"/>
        <end position="410"/>
    </location>
</feature>
<dbReference type="Gene3D" id="1.20.120.350">
    <property type="entry name" value="Voltage-gated potassium channels. Chain C"/>
    <property type="match status" value="1"/>
</dbReference>
<dbReference type="RefSeq" id="XP_019633730.1">
    <property type="nucleotide sequence ID" value="XM_019778171.1"/>
</dbReference>
<dbReference type="PANTHER" id="PTHR11537">
    <property type="entry name" value="VOLTAGE-GATED POTASSIUM CHANNEL"/>
    <property type="match status" value="1"/>
</dbReference>
<feature type="transmembrane region" description="Helical" evidence="12">
    <location>
        <begin position="261"/>
        <end position="283"/>
    </location>
</feature>
<feature type="domain" description="Potassium channel tetramerisation-type BTB" evidence="14">
    <location>
        <begin position="61"/>
        <end position="150"/>
    </location>
</feature>
<dbReference type="InterPro" id="IPR028325">
    <property type="entry name" value="VG_K_chnl"/>
</dbReference>
<keyword evidence="4 12" id="KW-0812">Transmembrane</keyword>
<keyword evidence="7" id="KW-0630">Potassium</keyword>
<comment type="subcellular location">
    <subcellularLocation>
        <location evidence="1">Membrane</location>
        <topology evidence="1">Multi-pass membrane protein</topology>
    </subcellularLocation>
</comment>
<evidence type="ECO:0000256" key="5">
    <source>
        <dbReference type="ARBA" id="ARBA00022826"/>
    </source>
</evidence>
<sequence length="432" mass="49258">MAAAVAAIGQASQSADIVTPRTLRRQMSWPFKARSPNWKDFDRDLTEEWRRAEFSLHKKRVIINVSGQRFETQLETLRRFPDTLLGNPEKLSKYYDPVRMEYFFDRHRPSAEAILTFYQTGGLLKRPLEVPVDVFTEELRFFEMGEGNIDSFRYQEGYVKKQPVEKPKSDLREKIWRITEDPKSSWIAKHFSYTSVFFILLSACVASLETLSDYIGELSTIETRFTNPFFILEIGVTTWFVLEIALRMAGIVNKKAYGRSCLGVLDIMAVLPLFFNVIAMLAIRDAQTLHTVLRCTRMLRALRILKLSRHSRGLKLMGKTLAGSLSDIAMLLGFMAILIVLFAAGIFFVEESDSDSHFRSIPEAFWWALVTMVTLGYGDMYPQTPGGKFVGSVCALAGILTVALPVPVIVTNFDTMYNLQEEEPTTDEEKEE</sequence>
<dbReference type="PRINTS" id="PR01496">
    <property type="entry name" value="SHAKERCHANEL"/>
</dbReference>
<keyword evidence="9" id="KW-0406">Ion transport</keyword>
<dbReference type="Gene3D" id="3.30.710.10">
    <property type="entry name" value="Potassium Channel Kv1.1, Chain A"/>
    <property type="match status" value="1"/>
</dbReference>
<dbReference type="FunFam" id="3.30.710.10:FF:000241">
    <property type="entry name" value="Uncharacterized protein"/>
    <property type="match status" value="1"/>
</dbReference>
<evidence type="ECO:0000256" key="4">
    <source>
        <dbReference type="ARBA" id="ARBA00022692"/>
    </source>
</evidence>
<dbReference type="GO" id="GO:0051260">
    <property type="term" value="P:protein homooligomerization"/>
    <property type="evidence" value="ECO:0007669"/>
    <property type="project" value="InterPro"/>
</dbReference>
<dbReference type="OrthoDB" id="415460at2759"/>
<protein>
    <submittedName>
        <fullName evidence="16">Potassium voltage-gated channel subfamily A member 1-like</fullName>
    </submittedName>
</protein>
<dbReference type="Proteomes" id="UP000515135">
    <property type="component" value="Unplaced"/>
</dbReference>
<keyword evidence="5" id="KW-0631">Potassium channel</keyword>
<dbReference type="GO" id="GO:0001508">
    <property type="term" value="P:action potential"/>
    <property type="evidence" value="ECO:0007669"/>
    <property type="project" value="TreeGrafter"/>
</dbReference>
<feature type="transmembrane region" description="Helical" evidence="12">
    <location>
        <begin position="328"/>
        <end position="349"/>
    </location>
</feature>
<dbReference type="Pfam" id="PF02214">
    <property type="entry name" value="BTB_2"/>
    <property type="match status" value="1"/>
</dbReference>
<dbReference type="GO" id="GO:0008076">
    <property type="term" value="C:voltage-gated potassium channel complex"/>
    <property type="evidence" value="ECO:0007669"/>
    <property type="project" value="InterPro"/>
</dbReference>
<dbReference type="InterPro" id="IPR011333">
    <property type="entry name" value="SKP1/BTB/POZ_sf"/>
</dbReference>
<keyword evidence="2" id="KW-0813">Transport</keyword>
<keyword evidence="11" id="KW-0407">Ion channel</keyword>
<name>A0A6P4YWK3_BRABE</name>
<feature type="domain" description="Ion transport" evidence="13">
    <location>
        <begin position="189"/>
        <end position="419"/>
    </location>
</feature>
<dbReference type="InterPro" id="IPR027359">
    <property type="entry name" value="Volt_channel_dom_sf"/>
</dbReference>
<keyword evidence="8 12" id="KW-1133">Transmembrane helix</keyword>
<keyword evidence="6" id="KW-0851">Voltage-gated channel</keyword>
<proteinExistence type="predicted"/>
<accession>A0A6P4YWK3</accession>
<dbReference type="InterPro" id="IPR003968">
    <property type="entry name" value="K_chnl_volt-dep_Kv"/>
</dbReference>
<dbReference type="PRINTS" id="PR01491">
    <property type="entry name" value="KVCHANNEL"/>
</dbReference>
<organism evidence="15 16">
    <name type="scientific">Branchiostoma belcheri</name>
    <name type="common">Amphioxus</name>
    <dbReference type="NCBI Taxonomy" id="7741"/>
    <lineage>
        <taxon>Eukaryota</taxon>
        <taxon>Metazoa</taxon>
        <taxon>Chordata</taxon>
        <taxon>Cephalochordata</taxon>
        <taxon>Leptocardii</taxon>
        <taxon>Amphioxiformes</taxon>
        <taxon>Branchiostomatidae</taxon>
        <taxon>Branchiostoma</taxon>
    </lineage>
</organism>
<evidence type="ECO:0000256" key="7">
    <source>
        <dbReference type="ARBA" id="ARBA00022958"/>
    </source>
</evidence>
<evidence type="ECO:0000256" key="6">
    <source>
        <dbReference type="ARBA" id="ARBA00022882"/>
    </source>
</evidence>
<dbReference type="PRINTS" id="PR00169">
    <property type="entry name" value="KCHANNEL"/>
</dbReference>
<evidence type="ECO:0000256" key="3">
    <source>
        <dbReference type="ARBA" id="ARBA00022538"/>
    </source>
</evidence>
<keyword evidence="3" id="KW-0633">Potassium transport</keyword>
<evidence type="ECO:0000256" key="1">
    <source>
        <dbReference type="ARBA" id="ARBA00004141"/>
    </source>
</evidence>
<keyword evidence="10 12" id="KW-0472">Membrane</keyword>
<gene>
    <name evidence="16" type="primary">LOC109477113</name>
</gene>
<evidence type="ECO:0000256" key="11">
    <source>
        <dbReference type="ARBA" id="ARBA00023303"/>
    </source>
</evidence>
<dbReference type="AlphaFoldDB" id="A0A6P4YWK3"/>
<evidence type="ECO:0000259" key="13">
    <source>
        <dbReference type="Pfam" id="PF00520"/>
    </source>
</evidence>
<feature type="transmembrane region" description="Helical" evidence="12">
    <location>
        <begin position="228"/>
        <end position="249"/>
    </location>
</feature>
<dbReference type="FunFam" id="1.10.287.70:FF:000242">
    <property type="entry name" value="Potassium voltage-gated channel subfamily A member 1"/>
    <property type="match status" value="1"/>
</dbReference>